<evidence type="ECO:0000259" key="4">
    <source>
        <dbReference type="PROSITE" id="PS50956"/>
    </source>
</evidence>
<dbReference type="Proteomes" id="UP000298213">
    <property type="component" value="Unassembled WGS sequence"/>
</dbReference>
<evidence type="ECO:0000256" key="3">
    <source>
        <dbReference type="ARBA" id="ARBA00023163"/>
    </source>
</evidence>
<dbReference type="GO" id="GO:0043200">
    <property type="term" value="P:response to amino acid"/>
    <property type="evidence" value="ECO:0007669"/>
    <property type="project" value="TreeGrafter"/>
</dbReference>
<evidence type="ECO:0000256" key="1">
    <source>
        <dbReference type="ARBA" id="ARBA00023015"/>
    </source>
</evidence>
<comment type="caution">
    <text evidence="5">The sequence shown here is derived from an EMBL/GenBank/DDBJ whole genome shotgun (WGS) entry which is preliminary data.</text>
</comment>
<dbReference type="InterPro" id="IPR011991">
    <property type="entry name" value="ArsR-like_HTH"/>
</dbReference>
<organism evidence="5 6">
    <name type="scientific">Sphingomonas parva</name>
    <dbReference type="NCBI Taxonomy" id="2555898"/>
    <lineage>
        <taxon>Bacteria</taxon>
        <taxon>Pseudomonadati</taxon>
        <taxon>Pseudomonadota</taxon>
        <taxon>Alphaproteobacteria</taxon>
        <taxon>Sphingomonadales</taxon>
        <taxon>Sphingomonadaceae</taxon>
        <taxon>Sphingomonas</taxon>
    </lineage>
</organism>
<dbReference type="SUPFAM" id="SSF46785">
    <property type="entry name" value="Winged helix' DNA-binding domain"/>
    <property type="match status" value="1"/>
</dbReference>
<dbReference type="InterPro" id="IPR019887">
    <property type="entry name" value="Tscrpt_reg_AsnC/Lrp_C"/>
</dbReference>
<dbReference type="InterPro" id="IPR000485">
    <property type="entry name" value="AsnC-type_HTH_dom"/>
</dbReference>
<feature type="domain" description="HTH asnC-type" evidence="4">
    <location>
        <begin position="7"/>
        <end position="68"/>
    </location>
</feature>
<dbReference type="Pfam" id="PF01037">
    <property type="entry name" value="AsnC_trans_reg"/>
    <property type="match status" value="1"/>
</dbReference>
<dbReference type="CDD" id="cd00090">
    <property type="entry name" value="HTH_ARSR"/>
    <property type="match status" value="1"/>
</dbReference>
<gene>
    <name evidence="5" type="ORF">E2493_02255</name>
</gene>
<dbReference type="SMART" id="SM00344">
    <property type="entry name" value="HTH_ASNC"/>
    <property type="match status" value="1"/>
</dbReference>
<dbReference type="InterPro" id="IPR019885">
    <property type="entry name" value="Tscrpt_reg_HTH_AsnC-type_CS"/>
</dbReference>
<dbReference type="GO" id="GO:0043565">
    <property type="term" value="F:sequence-specific DNA binding"/>
    <property type="evidence" value="ECO:0007669"/>
    <property type="project" value="InterPro"/>
</dbReference>
<dbReference type="OrthoDB" id="8590699at2"/>
<evidence type="ECO:0000256" key="2">
    <source>
        <dbReference type="ARBA" id="ARBA00023125"/>
    </source>
</evidence>
<sequence length="160" mass="18149">MAKNVALDDFDLKLLELLQADAQRPVPALAEAVGLSAPACYRRIRRLRETGAIAREVAVVRPRTLGWPLSMIVLVTLERENARTVDEMMRVLEAVPEVVEAWNVTGDHDFAVRMVARDMEGYDALARRLFAADERVRSFKTLVVIRQVKERSPIPVAWER</sequence>
<dbReference type="InterPro" id="IPR036388">
    <property type="entry name" value="WH-like_DNA-bd_sf"/>
</dbReference>
<evidence type="ECO:0000313" key="6">
    <source>
        <dbReference type="Proteomes" id="UP000298213"/>
    </source>
</evidence>
<dbReference type="SUPFAM" id="SSF54909">
    <property type="entry name" value="Dimeric alpha+beta barrel"/>
    <property type="match status" value="1"/>
</dbReference>
<keyword evidence="6" id="KW-1185">Reference proteome</keyword>
<dbReference type="Pfam" id="PF13404">
    <property type="entry name" value="HTH_AsnC-type"/>
    <property type="match status" value="1"/>
</dbReference>
<keyword evidence="2" id="KW-0238">DNA-binding</keyword>
<dbReference type="InterPro" id="IPR011008">
    <property type="entry name" value="Dimeric_a/b-barrel"/>
</dbReference>
<keyword evidence="1" id="KW-0805">Transcription regulation</keyword>
<dbReference type="PROSITE" id="PS00519">
    <property type="entry name" value="HTH_ASNC_1"/>
    <property type="match status" value="1"/>
</dbReference>
<keyword evidence="3" id="KW-0804">Transcription</keyword>
<accession>A0A4Y8ZYM6</accession>
<dbReference type="PRINTS" id="PR00033">
    <property type="entry name" value="HTHASNC"/>
</dbReference>
<name>A0A4Y8ZYM6_9SPHN</name>
<protein>
    <submittedName>
        <fullName evidence="5">Lrp/AsnC family transcriptional regulator</fullName>
    </submittedName>
</protein>
<dbReference type="InterPro" id="IPR036390">
    <property type="entry name" value="WH_DNA-bd_sf"/>
</dbReference>
<proteinExistence type="predicted"/>
<evidence type="ECO:0000313" key="5">
    <source>
        <dbReference type="EMBL" id="TFI60089.1"/>
    </source>
</evidence>
<reference evidence="5 6" key="1">
    <citation type="submission" date="2019-03" db="EMBL/GenBank/DDBJ databases">
        <title>Genome sequence of Sphingomonas sp. 17J27-24.</title>
        <authorList>
            <person name="Kim M."/>
            <person name="Maeng S."/>
            <person name="Sathiyaraj S."/>
        </authorList>
    </citation>
    <scope>NUCLEOTIDE SEQUENCE [LARGE SCALE GENOMIC DNA]</scope>
    <source>
        <strain evidence="5 6">17J27-24</strain>
    </source>
</reference>
<dbReference type="GO" id="GO:0006355">
    <property type="term" value="P:regulation of DNA-templated transcription"/>
    <property type="evidence" value="ECO:0007669"/>
    <property type="project" value="UniProtKB-ARBA"/>
</dbReference>
<dbReference type="InterPro" id="IPR019888">
    <property type="entry name" value="Tscrpt_reg_AsnC-like"/>
</dbReference>
<dbReference type="PANTHER" id="PTHR30154">
    <property type="entry name" value="LEUCINE-RESPONSIVE REGULATORY PROTEIN"/>
    <property type="match status" value="1"/>
</dbReference>
<dbReference type="AlphaFoldDB" id="A0A4Y8ZYM6"/>
<dbReference type="PROSITE" id="PS50956">
    <property type="entry name" value="HTH_ASNC_2"/>
    <property type="match status" value="1"/>
</dbReference>
<dbReference type="GO" id="GO:0005829">
    <property type="term" value="C:cytosol"/>
    <property type="evidence" value="ECO:0007669"/>
    <property type="project" value="TreeGrafter"/>
</dbReference>
<dbReference type="Gene3D" id="3.30.70.920">
    <property type="match status" value="1"/>
</dbReference>
<dbReference type="RefSeq" id="WP_135083285.1">
    <property type="nucleotide sequence ID" value="NZ_SPDV01000002.1"/>
</dbReference>
<dbReference type="EMBL" id="SPDV01000002">
    <property type="protein sequence ID" value="TFI60089.1"/>
    <property type="molecule type" value="Genomic_DNA"/>
</dbReference>
<dbReference type="PANTHER" id="PTHR30154:SF34">
    <property type="entry name" value="TRANSCRIPTIONAL REGULATOR AZLB"/>
    <property type="match status" value="1"/>
</dbReference>
<dbReference type="Gene3D" id="1.10.10.10">
    <property type="entry name" value="Winged helix-like DNA-binding domain superfamily/Winged helix DNA-binding domain"/>
    <property type="match status" value="1"/>
</dbReference>